<protein>
    <recommendedName>
        <fullName evidence="3">Zn(2)-C6 fungal-type domain-containing protein</fullName>
    </recommendedName>
</protein>
<dbReference type="Pfam" id="PF00172">
    <property type="entry name" value="Zn_clus"/>
    <property type="match status" value="1"/>
</dbReference>
<dbReference type="PROSITE" id="PS00463">
    <property type="entry name" value="ZN2_CY6_FUNGAL_1"/>
    <property type="match status" value="1"/>
</dbReference>
<dbReference type="PROSITE" id="PS50048">
    <property type="entry name" value="ZN2_CY6_FUNGAL_2"/>
    <property type="match status" value="1"/>
</dbReference>
<dbReference type="SUPFAM" id="SSF57701">
    <property type="entry name" value="Zn2/Cys6 DNA-binding domain"/>
    <property type="match status" value="1"/>
</dbReference>
<dbReference type="GO" id="GO:0045944">
    <property type="term" value="P:positive regulation of transcription by RNA polymerase II"/>
    <property type="evidence" value="ECO:0007669"/>
    <property type="project" value="TreeGrafter"/>
</dbReference>
<proteinExistence type="predicted"/>
<dbReference type="InterPro" id="IPR036864">
    <property type="entry name" value="Zn2-C6_fun-type_DNA-bd_sf"/>
</dbReference>
<dbReference type="Gene3D" id="4.10.240.10">
    <property type="entry name" value="Zn(2)-C6 fungal-type DNA-binding domain"/>
    <property type="match status" value="1"/>
</dbReference>
<organism evidence="4 5">
    <name type="scientific">Fusarium oxysporum f. sp. lycopersici (strain 4287 / CBS 123668 / FGSC 9935 / NRRL 34936)</name>
    <name type="common">Fusarium vascular wilt of tomato</name>
    <dbReference type="NCBI Taxonomy" id="426428"/>
    <lineage>
        <taxon>Eukaryota</taxon>
        <taxon>Fungi</taxon>
        <taxon>Dikarya</taxon>
        <taxon>Ascomycota</taxon>
        <taxon>Pezizomycotina</taxon>
        <taxon>Sordariomycetes</taxon>
        <taxon>Hypocreomycetidae</taxon>
        <taxon>Hypocreales</taxon>
        <taxon>Nectriaceae</taxon>
        <taxon>Fusarium</taxon>
        <taxon>Fusarium oxysporum species complex</taxon>
    </lineage>
</organism>
<dbReference type="Pfam" id="PF11951">
    <property type="entry name" value="Fungal_trans_2"/>
    <property type="match status" value="1"/>
</dbReference>
<evidence type="ECO:0000256" key="2">
    <source>
        <dbReference type="ARBA" id="ARBA00023242"/>
    </source>
</evidence>
<dbReference type="VEuPathDB" id="FungiDB:FOXG_09584"/>
<dbReference type="OrthoDB" id="5130013at2759"/>
<keyword evidence="2" id="KW-0539">Nucleus</keyword>
<dbReference type="GO" id="GO:0008270">
    <property type="term" value="F:zinc ion binding"/>
    <property type="evidence" value="ECO:0007669"/>
    <property type="project" value="InterPro"/>
</dbReference>
<dbReference type="GO" id="GO:0005634">
    <property type="term" value="C:nucleus"/>
    <property type="evidence" value="ECO:0007669"/>
    <property type="project" value="UniProtKB-SubCell"/>
</dbReference>
<evidence type="ECO:0000313" key="5">
    <source>
        <dbReference type="Proteomes" id="UP000009097"/>
    </source>
</evidence>
<reference evidence="4" key="2">
    <citation type="journal article" date="2010" name="Nature">
        <title>Comparative genomics reveals mobile pathogenicity chromosomes in Fusarium.</title>
        <authorList>
            <person name="Ma L.J."/>
            <person name="van der Does H.C."/>
            <person name="Borkovich K.A."/>
            <person name="Coleman J.J."/>
            <person name="Daboussi M.J."/>
            <person name="Di Pietro A."/>
            <person name="Dufresne M."/>
            <person name="Freitag M."/>
            <person name="Grabherr M."/>
            <person name="Henrissat B."/>
            <person name="Houterman P.M."/>
            <person name="Kang S."/>
            <person name="Shim W.B."/>
            <person name="Woloshuk C."/>
            <person name="Xie X."/>
            <person name="Xu J.R."/>
            <person name="Antoniw J."/>
            <person name="Baker S.E."/>
            <person name="Bluhm B.H."/>
            <person name="Breakspear A."/>
            <person name="Brown D.W."/>
            <person name="Butchko R.A."/>
            <person name="Chapman S."/>
            <person name="Coulson R."/>
            <person name="Coutinho P.M."/>
            <person name="Danchin E.G."/>
            <person name="Diener A."/>
            <person name="Gale L.R."/>
            <person name="Gardiner D.M."/>
            <person name="Goff S."/>
            <person name="Hammond-Kosack K.E."/>
            <person name="Hilburn K."/>
            <person name="Hua-Van A."/>
            <person name="Jonkers W."/>
            <person name="Kazan K."/>
            <person name="Kodira C.D."/>
            <person name="Koehrsen M."/>
            <person name="Kumar L."/>
            <person name="Lee Y.H."/>
            <person name="Li L."/>
            <person name="Manners J.M."/>
            <person name="Miranda-Saavedra D."/>
            <person name="Mukherjee M."/>
            <person name="Park G."/>
            <person name="Park J."/>
            <person name="Park S.Y."/>
            <person name="Proctor R.H."/>
            <person name="Regev A."/>
            <person name="Ruiz-Roldan M.C."/>
            <person name="Sain D."/>
            <person name="Sakthikumar S."/>
            <person name="Sykes S."/>
            <person name="Schwartz D.C."/>
            <person name="Turgeon B.G."/>
            <person name="Wapinski I."/>
            <person name="Yoder O."/>
            <person name="Young S."/>
            <person name="Zeng Q."/>
            <person name="Zhou S."/>
            <person name="Galagan J."/>
            <person name="Cuomo C.A."/>
            <person name="Kistler H.C."/>
            <person name="Rep M."/>
        </authorList>
    </citation>
    <scope>NUCLEOTIDE SEQUENCE [LARGE SCALE GENOMIC DNA]</scope>
    <source>
        <strain evidence="4">4287</strain>
    </source>
</reference>
<dbReference type="SMART" id="SM00066">
    <property type="entry name" value="GAL4"/>
    <property type="match status" value="1"/>
</dbReference>
<reference evidence="4" key="1">
    <citation type="submission" date="2007-04" db="EMBL/GenBank/DDBJ databases">
        <authorList>
            <consortium name="The Broad Institute Genome Sequencing Platform"/>
            <person name="Birren B."/>
            <person name="Lander E."/>
            <person name="Galagan J."/>
            <person name="Nusbaum C."/>
            <person name="Devon K."/>
            <person name="Ma L.-J."/>
            <person name="Jaffe D."/>
            <person name="Butler J."/>
            <person name="Alvarez P."/>
            <person name="Gnerre S."/>
            <person name="Grabherr M."/>
            <person name="Kleber M."/>
            <person name="Mauceli E."/>
            <person name="Brockman W."/>
            <person name="MacCallum I.A."/>
            <person name="Young S."/>
            <person name="LaButti K."/>
            <person name="DeCaprio D."/>
            <person name="Crawford M."/>
            <person name="Koehrsen M."/>
            <person name="Engels R."/>
            <person name="Montgomery P."/>
            <person name="Pearson M."/>
            <person name="Howarth C."/>
            <person name="Larson L."/>
            <person name="White J."/>
            <person name="O'Leary S."/>
            <person name="Kodira C."/>
            <person name="Zeng Q."/>
            <person name="Yandava C."/>
            <person name="Alvarado L."/>
            <person name="Kistler C."/>
            <person name="Shim W.-B."/>
            <person name="Kang S."/>
            <person name="Woloshuk C."/>
        </authorList>
    </citation>
    <scope>NUCLEOTIDE SEQUENCE</scope>
    <source>
        <strain evidence="4">4287</strain>
    </source>
</reference>
<dbReference type="InterPro" id="IPR021858">
    <property type="entry name" value="Fun_TF"/>
</dbReference>
<dbReference type="EMBL" id="DS231707">
    <property type="protein sequence ID" value="KNB08882.1"/>
    <property type="molecule type" value="Genomic_DNA"/>
</dbReference>
<dbReference type="PANTHER" id="PTHR37534:SF39">
    <property type="entry name" value="TRANSCRIPTION FACTOR DOMAIN-CONTAINING PROTEIN"/>
    <property type="match status" value="1"/>
</dbReference>
<dbReference type="AlphaFoldDB" id="A0A0J9WPE3"/>
<evidence type="ECO:0000313" key="4">
    <source>
        <dbReference type="EMBL" id="KNB08882.1"/>
    </source>
</evidence>
<dbReference type="Proteomes" id="UP000009097">
    <property type="component" value="Unassembled WGS sequence"/>
</dbReference>
<accession>A0A0J9WPE3</accession>
<evidence type="ECO:0000259" key="3">
    <source>
        <dbReference type="PROSITE" id="PS50048"/>
    </source>
</evidence>
<evidence type="ECO:0000256" key="1">
    <source>
        <dbReference type="ARBA" id="ARBA00004123"/>
    </source>
</evidence>
<dbReference type="KEGG" id="fox:FOXG_09584"/>
<dbReference type="InterPro" id="IPR001138">
    <property type="entry name" value="Zn2Cys6_DnaBD"/>
</dbReference>
<dbReference type="GeneID" id="28951133"/>
<dbReference type="GO" id="GO:0000976">
    <property type="term" value="F:transcription cis-regulatory region binding"/>
    <property type="evidence" value="ECO:0007669"/>
    <property type="project" value="TreeGrafter"/>
</dbReference>
<gene>
    <name evidence="4" type="ORF">FOXG_09584</name>
</gene>
<dbReference type="CDD" id="cd00067">
    <property type="entry name" value="GAL4"/>
    <property type="match status" value="1"/>
</dbReference>
<sequence>MKPRKSCWTCAARKIQCDGVRPNCNKCNRSQLTCQGYEARLSWPRKNDRKRAMVCTTAKQAPVSFQETSEIPRRLFLINTSFRDVELHNYLSSQYHQAQVSVSPSKPLKQPAIHTNQNELLQYFHHLAHLSLVTFSTTTAGIRDTLMRMAMINNSASASALLHAMLAYSSLHHHGLSETSLKFKVQALHLLSTSAEDGELSLVNASQHVAASMLLGSFETLRPSESSGEWLWHIWGAVDVIQATQLSDHSSENETYALIDWVNYHHTLSRFSTQHWRHKSLASKASRKPMQLFRRRTTPPLSIYRPNHPSVDPASSIMSLLFEACNIYMDPQDPQSQTPEYRNSLRRLEAQVDDLITSPVPNDLNPESAFALELYRVATRIYIARASQSPWEAPAVLDSLVDALFNGPVASCTCIHFFPLLILACESRRDDQRVAILNLIDRTQRDARIRSMKAVTNAIQAVWVQQDLHADNEVLVNYMDLLSIGISSSSSIPSFA</sequence>
<dbReference type="PANTHER" id="PTHR37534">
    <property type="entry name" value="TRANSCRIPTIONAL ACTIVATOR PROTEIN UGA3"/>
    <property type="match status" value="1"/>
</dbReference>
<dbReference type="RefSeq" id="XP_018246927.1">
    <property type="nucleotide sequence ID" value="XM_018388801.1"/>
</dbReference>
<name>A0A0J9WPE3_FUSO4</name>
<comment type="subcellular location">
    <subcellularLocation>
        <location evidence="1">Nucleus</location>
    </subcellularLocation>
</comment>
<feature type="domain" description="Zn(2)-C6 fungal-type" evidence="3">
    <location>
        <begin position="6"/>
        <end position="34"/>
    </location>
</feature>
<dbReference type="GO" id="GO:0000981">
    <property type="term" value="F:DNA-binding transcription factor activity, RNA polymerase II-specific"/>
    <property type="evidence" value="ECO:0007669"/>
    <property type="project" value="InterPro"/>
</dbReference>